<feature type="transmembrane region" description="Helical" evidence="11">
    <location>
        <begin position="1185"/>
        <end position="1208"/>
    </location>
</feature>
<gene>
    <name evidence="13" type="ORF">RCOM_0471650</name>
</gene>
<dbReference type="FunFam" id="3.40.50.300:FF:000179">
    <property type="entry name" value="ABC transporter G family member 34"/>
    <property type="match status" value="1"/>
</dbReference>
<protein>
    <submittedName>
        <fullName evidence="13">ATP-binding cassette transporter, putative</fullName>
        <ecNumber evidence="13">3.6.3.28</ecNumber>
    </submittedName>
</protein>
<dbReference type="SMART" id="SM00382">
    <property type="entry name" value="AAA"/>
    <property type="match status" value="2"/>
</dbReference>
<feature type="transmembrane region" description="Helical" evidence="11">
    <location>
        <begin position="440"/>
        <end position="461"/>
    </location>
</feature>
<comment type="similarity">
    <text evidence="2">Belongs to the ABC transporter superfamily. ABCG family. PDR (TC 3.A.1.205) subfamily.</text>
</comment>
<keyword evidence="8 11" id="KW-1133">Transmembrane helix</keyword>
<comment type="subcellular location">
    <subcellularLocation>
        <location evidence="1">Membrane</location>
        <topology evidence="1">Multi-pass membrane protein</topology>
    </subcellularLocation>
</comment>
<feature type="compositionally biased region" description="Polar residues" evidence="10">
    <location>
        <begin position="720"/>
        <end position="732"/>
    </location>
</feature>
<dbReference type="PANTHER" id="PTHR48040:SF20">
    <property type="entry name" value="PLEIOTROPIC DRUG RESISTANCE PROTEIN 1"/>
    <property type="match status" value="1"/>
</dbReference>
<dbReference type="InParanoid" id="B9SMW2"/>
<evidence type="ECO:0000256" key="3">
    <source>
        <dbReference type="ARBA" id="ARBA00022448"/>
    </source>
</evidence>
<evidence type="ECO:0000313" key="13">
    <source>
        <dbReference type="EMBL" id="EEF35083.1"/>
    </source>
</evidence>
<evidence type="ECO:0000259" key="12">
    <source>
        <dbReference type="PROSITE" id="PS50893"/>
    </source>
</evidence>
<dbReference type="EMBL" id="EQ974038">
    <property type="protein sequence ID" value="EEF35083.1"/>
    <property type="molecule type" value="Genomic_DNA"/>
</dbReference>
<keyword evidence="13" id="KW-0378">Hydrolase</keyword>
<reference evidence="14" key="1">
    <citation type="journal article" date="2010" name="Nat. Biotechnol.">
        <title>Draft genome sequence of the oilseed species Ricinus communis.</title>
        <authorList>
            <person name="Chan A.P."/>
            <person name="Crabtree J."/>
            <person name="Zhao Q."/>
            <person name="Lorenzi H."/>
            <person name="Orvis J."/>
            <person name="Puiu D."/>
            <person name="Melake-Berhan A."/>
            <person name="Jones K.M."/>
            <person name="Redman J."/>
            <person name="Chen G."/>
            <person name="Cahoon E.B."/>
            <person name="Gedil M."/>
            <person name="Stanke M."/>
            <person name="Haas B.J."/>
            <person name="Wortman J.R."/>
            <person name="Fraser-Liggett C.M."/>
            <person name="Ravel J."/>
            <person name="Rabinowicz P.D."/>
        </authorList>
    </citation>
    <scope>NUCLEOTIDE SEQUENCE [LARGE SCALE GENOMIC DNA]</scope>
    <source>
        <strain evidence="14">cv. Hale</strain>
    </source>
</reference>
<dbReference type="PANTHER" id="PTHR48040">
    <property type="entry name" value="PLEIOTROPIC DRUG RESISTANCE PROTEIN 1-LIKE ISOFORM X1"/>
    <property type="match status" value="1"/>
</dbReference>
<evidence type="ECO:0000256" key="6">
    <source>
        <dbReference type="ARBA" id="ARBA00022741"/>
    </source>
</evidence>
<feature type="domain" description="ABC transporter" evidence="12">
    <location>
        <begin position="761"/>
        <end position="1013"/>
    </location>
</feature>
<keyword evidence="9 11" id="KW-0472">Membrane</keyword>
<dbReference type="Pfam" id="PF00005">
    <property type="entry name" value="ABC_tran"/>
    <property type="match status" value="2"/>
</dbReference>
<dbReference type="InterPro" id="IPR013581">
    <property type="entry name" value="PDR_assoc"/>
</dbReference>
<evidence type="ECO:0000256" key="8">
    <source>
        <dbReference type="ARBA" id="ARBA00022989"/>
    </source>
</evidence>
<feature type="region of interest" description="Disordered" evidence="10">
    <location>
        <begin position="707"/>
        <end position="732"/>
    </location>
</feature>
<keyword evidence="3" id="KW-0813">Transport</keyword>
<keyword evidence="7 13" id="KW-0067">ATP-binding</keyword>
<accession>B9SMW2</accession>
<keyword evidence="4 11" id="KW-0812">Transmembrane</keyword>
<dbReference type="Pfam" id="PF14510">
    <property type="entry name" value="ABC_trans_N"/>
    <property type="match status" value="1"/>
</dbReference>
<name>B9SMW2_RICCO</name>
<evidence type="ECO:0000256" key="9">
    <source>
        <dbReference type="ARBA" id="ARBA00023136"/>
    </source>
</evidence>
<dbReference type="GO" id="GO:0016887">
    <property type="term" value="F:ATP hydrolysis activity"/>
    <property type="evidence" value="ECO:0007669"/>
    <property type="project" value="InterPro"/>
</dbReference>
<evidence type="ECO:0000256" key="7">
    <source>
        <dbReference type="ARBA" id="ARBA00022840"/>
    </source>
</evidence>
<keyword evidence="5" id="KW-0677">Repeat</keyword>
<evidence type="ECO:0000256" key="2">
    <source>
        <dbReference type="ARBA" id="ARBA00006012"/>
    </source>
</evidence>
<keyword evidence="6" id="KW-0547">Nucleotide-binding</keyword>
<feature type="transmembrane region" description="Helical" evidence="11">
    <location>
        <begin position="583"/>
        <end position="605"/>
    </location>
</feature>
<evidence type="ECO:0000256" key="11">
    <source>
        <dbReference type="SAM" id="Phobius"/>
    </source>
</evidence>
<feature type="transmembrane region" description="Helical" evidence="11">
    <location>
        <begin position="668"/>
        <end position="695"/>
    </location>
</feature>
<feature type="transmembrane region" description="Helical" evidence="11">
    <location>
        <begin position="1282"/>
        <end position="1301"/>
    </location>
</feature>
<evidence type="ECO:0000313" key="14">
    <source>
        <dbReference type="Proteomes" id="UP000008311"/>
    </source>
</evidence>
<dbReference type="InterPro" id="IPR034003">
    <property type="entry name" value="ABCG_PDR_2"/>
</dbReference>
<sequence length="1359" mass="153701">MEGGDLYRASSSLRRGGSSIWTNNTIPEVFSRSSREEDDEEALKWAALERLPTYDRLRKGILSTASRSGANEIDVGSLGFHERKLLLERLVRVAEENNEEFLLKLKNRIDRVGIELPKIEVRFENLNIEAEAFAGSRALPTFINFSINIFEKKQLTVLKDVSGVIKPSRMTLLLGPPSSGKTTLLLALAGKLDPNLKFSGNVTYNGHRMNEFIPQSTAAYISQHDLHIGEMTVRETLSFSARCQGVGTRLEMLAELSRREKAANIKPDPDIDVFMKAVATEGQETNVVTDYILKILGLEACADTLVGDEMLRGISGGQRKRIVYQGPREHVLEFFDYMGFKCPERKGVADFLQEVTSKNDQKQYWVQKDQPYSFITVQEFAEAFQSYDVGRKIGQELSTPFDKSKSHPAALATKKYGVDKMELFKACFSREYLLMKRNSFVYIFKLTQLVVMAIISMTLFLRTEMHREDLTDAGVYLGALFFTLVMIMFNGMAELSMTIAKLPVFYKQRDLLFYPPWAFALPTWILKIPITFFEVGVWVFITYYVIGFDPNVERLFKQYFLLLIVNQMASGLFRFIAAVGRNMIVANTFGSFALLTVFALGGIVLSRDDIKKWWIWGYWISPMMYGQNALVANEFLGESWNHVPANSTSTDSLGVQFIKSRGFFPHAYWYWIGIGALTGFTILFNLCFTLALTYLNPYEKPHAVISDEPERSDRTEGAIQLSQNGSSHRTITESGVGIRMTDEANHNKKKGMVLPFEPHSITFNDVMYSVDMPQEMKSQGIAEDKLVLLKGVSGAFKPGVLTALMGVSGAGKTTLMDVLAGRKTGGYIEGDIRISGYPKKQDTFARISGYCEQNDIHSPHVTVYESLIYSAWLRLAPEVDPETRKMFVDEVMELVELNPLRQALVGLPGVNGLSTEQRKRLTIAVELVANPSIIFMDEPTSGLDARAAAIVMRTVRNTVDTGRTVVCTIHQPSIDIFEAFDELFLMKRGGEEIYVGPLGRHSCHLINYFEGIEGVSKIKDGYNPATWMLEVTSSAQELSLGVNFATIYKNSELYRRNKAIIKELSTSAPGSKGLYFPTQYSQSFLTQCIACLWKQRLSYWRNPPYTAVRFLFTTFIALMFGTMFWDLGSKTRTQQDIFNSAGSMYGAVVFLGTQNAASVQPVVAIERTVFYRERAAGMYSALPYAYAQVLVEIPYIFAQAVVYGLLTYSMIGFEWTAAKFFWYIFFMYFTLMYFTYYGMMAVAVTPNHHIASIVSSAFYGIWNLFSGFIVPRTRMPVWWRWYYWACPVSWTLYGLIGSQFADIKDSFEGGSQTVEDFVREYYGIRHDFLGVVAAVIVGTTVLFPFIFAVSVKSFNFQRR</sequence>
<dbReference type="InterPro" id="IPR003439">
    <property type="entry name" value="ABC_transporter-like_ATP-bd"/>
</dbReference>
<feature type="transmembrane region" description="Helical" evidence="11">
    <location>
        <begin position="1328"/>
        <end position="1351"/>
    </location>
</feature>
<evidence type="ECO:0000256" key="4">
    <source>
        <dbReference type="ARBA" id="ARBA00022692"/>
    </source>
</evidence>
<dbReference type="Pfam" id="PF01061">
    <property type="entry name" value="ABC2_membrane"/>
    <property type="match status" value="2"/>
</dbReference>
<dbReference type="InterPro" id="IPR029481">
    <property type="entry name" value="ABC_trans_N"/>
</dbReference>
<proteinExistence type="inferred from homology"/>
<dbReference type="GO" id="GO:0140359">
    <property type="term" value="F:ABC-type transporter activity"/>
    <property type="evidence" value="ECO:0007669"/>
    <property type="project" value="InterPro"/>
</dbReference>
<dbReference type="FunFam" id="3.40.50.300:FF:000059">
    <property type="entry name" value="ABC transporter G family member 40"/>
    <property type="match status" value="1"/>
</dbReference>
<dbReference type="GO" id="GO:0005524">
    <property type="term" value="F:ATP binding"/>
    <property type="evidence" value="ECO:0007669"/>
    <property type="project" value="UniProtKB-KW"/>
</dbReference>
<feature type="transmembrane region" description="Helical" evidence="11">
    <location>
        <begin position="473"/>
        <end position="493"/>
    </location>
</feature>
<dbReference type="eggNOG" id="KOG0065">
    <property type="taxonomic scope" value="Eukaryota"/>
</dbReference>
<feature type="transmembrane region" description="Helical" evidence="11">
    <location>
        <begin position="1145"/>
        <end position="1165"/>
    </location>
</feature>
<dbReference type="Gene3D" id="3.40.50.300">
    <property type="entry name" value="P-loop containing nucleotide triphosphate hydrolases"/>
    <property type="match status" value="2"/>
</dbReference>
<dbReference type="Proteomes" id="UP000008311">
    <property type="component" value="Unassembled WGS sequence"/>
</dbReference>
<feature type="transmembrane region" description="Helical" evidence="11">
    <location>
        <begin position="524"/>
        <end position="546"/>
    </location>
</feature>
<keyword evidence="14" id="KW-1185">Reference proteome</keyword>
<evidence type="ECO:0000256" key="1">
    <source>
        <dbReference type="ARBA" id="ARBA00004141"/>
    </source>
</evidence>
<feature type="transmembrane region" description="Helical" evidence="11">
    <location>
        <begin position="1250"/>
        <end position="1270"/>
    </location>
</feature>
<organism evidence="13 14">
    <name type="scientific">Ricinus communis</name>
    <name type="common">Castor bean</name>
    <dbReference type="NCBI Taxonomy" id="3988"/>
    <lineage>
        <taxon>Eukaryota</taxon>
        <taxon>Viridiplantae</taxon>
        <taxon>Streptophyta</taxon>
        <taxon>Embryophyta</taxon>
        <taxon>Tracheophyta</taxon>
        <taxon>Spermatophyta</taxon>
        <taxon>Magnoliopsida</taxon>
        <taxon>eudicotyledons</taxon>
        <taxon>Gunneridae</taxon>
        <taxon>Pentapetalae</taxon>
        <taxon>rosids</taxon>
        <taxon>fabids</taxon>
        <taxon>Malpighiales</taxon>
        <taxon>Euphorbiaceae</taxon>
        <taxon>Acalyphoideae</taxon>
        <taxon>Acalypheae</taxon>
        <taxon>Ricinus</taxon>
    </lineage>
</organism>
<dbReference type="PROSITE" id="PS50893">
    <property type="entry name" value="ABC_TRANSPORTER_2"/>
    <property type="match status" value="1"/>
</dbReference>
<dbReference type="GO" id="GO:0016020">
    <property type="term" value="C:membrane"/>
    <property type="evidence" value="ECO:0007669"/>
    <property type="project" value="UniProtKB-SubCell"/>
</dbReference>
<dbReference type="CDD" id="cd03232">
    <property type="entry name" value="ABCG_PDR_domain2"/>
    <property type="match status" value="1"/>
</dbReference>
<dbReference type="InterPro" id="IPR013525">
    <property type="entry name" value="ABC2_TM"/>
</dbReference>
<dbReference type="InterPro" id="IPR003593">
    <property type="entry name" value="AAA+_ATPase"/>
</dbReference>
<feature type="transmembrane region" description="Helical" evidence="11">
    <location>
        <begin position="558"/>
        <end position="577"/>
    </location>
</feature>
<feature type="transmembrane region" description="Helical" evidence="11">
    <location>
        <begin position="1220"/>
        <end position="1244"/>
    </location>
</feature>
<dbReference type="SUPFAM" id="SSF52540">
    <property type="entry name" value="P-loop containing nucleoside triphosphate hydrolases"/>
    <property type="match status" value="2"/>
</dbReference>
<dbReference type="Pfam" id="PF08370">
    <property type="entry name" value="PDR_assoc"/>
    <property type="match status" value="1"/>
</dbReference>
<dbReference type="InterPro" id="IPR027417">
    <property type="entry name" value="P-loop_NTPase"/>
</dbReference>
<feature type="transmembrane region" description="Helical" evidence="11">
    <location>
        <begin position="1107"/>
        <end position="1125"/>
    </location>
</feature>
<evidence type="ECO:0000256" key="5">
    <source>
        <dbReference type="ARBA" id="ARBA00022737"/>
    </source>
</evidence>
<evidence type="ECO:0000256" key="10">
    <source>
        <dbReference type="SAM" id="MobiDB-lite"/>
    </source>
</evidence>
<dbReference type="EC" id="3.6.3.28" evidence="13"/>